<evidence type="ECO:0000313" key="11">
    <source>
        <dbReference type="EMBL" id="GMH67233.1"/>
    </source>
</evidence>
<dbReference type="Gene3D" id="2.60.120.10">
    <property type="entry name" value="Jelly Rolls"/>
    <property type="match status" value="1"/>
</dbReference>
<feature type="compositionally biased region" description="Polar residues" evidence="8">
    <location>
        <begin position="27"/>
        <end position="50"/>
    </location>
</feature>
<feature type="transmembrane region" description="Helical" evidence="9">
    <location>
        <begin position="326"/>
        <end position="345"/>
    </location>
</feature>
<evidence type="ECO:0000256" key="9">
    <source>
        <dbReference type="SAM" id="Phobius"/>
    </source>
</evidence>
<dbReference type="Pfam" id="PF00027">
    <property type="entry name" value="cNMP_binding"/>
    <property type="match status" value="1"/>
</dbReference>
<feature type="region of interest" description="Disordered" evidence="8">
    <location>
        <begin position="1"/>
        <end position="112"/>
    </location>
</feature>
<feature type="compositionally biased region" description="Polar residues" evidence="8">
    <location>
        <begin position="59"/>
        <end position="88"/>
    </location>
</feature>
<feature type="transmembrane region" description="Helical" evidence="9">
    <location>
        <begin position="256"/>
        <end position="272"/>
    </location>
</feature>
<gene>
    <name evidence="11" type="ORF">TrLO_g1399</name>
</gene>
<feature type="compositionally biased region" description="Basic and acidic residues" evidence="8">
    <location>
        <begin position="788"/>
        <end position="800"/>
    </location>
</feature>
<dbReference type="GO" id="GO:0005249">
    <property type="term" value="F:voltage-gated potassium channel activity"/>
    <property type="evidence" value="ECO:0007669"/>
    <property type="project" value="InterPro"/>
</dbReference>
<dbReference type="InterPro" id="IPR005821">
    <property type="entry name" value="Ion_trans_dom"/>
</dbReference>
<evidence type="ECO:0000256" key="8">
    <source>
        <dbReference type="SAM" id="MobiDB-lite"/>
    </source>
</evidence>
<dbReference type="Proteomes" id="UP001165122">
    <property type="component" value="Unassembled WGS sequence"/>
</dbReference>
<dbReference type="EMBL" id="BRXW01000571">
    <property type="protein sequence ID" value="GMH67233.1"/>
    <property type="molecule type" value="Genomic_DNA"/>
</dbReference>
<evidence type="ECO:0000256" key="2">
    <source>
        <dbReference type="ARBA" id="ARBA00022448"/>
    </source>
</evidence>
<comment type="caution">
    <text evidence="11">The sequence shown here is derived from an EMBL/GenBank/DDBJ whole genome shotgun (WGS) entry which is preliminary data.</text>
</comment>
<keyword evidence="6 9" id="KW-0472">Membrane</keyword>
<organism evidence="11 12">
    <name type="scientific">Triparma laevis f. longispina</name>
    <dbReference type="NCBI Taxonomy" id="1714387"/>
    <lineage>
        <taxon>Eukaryota</taxon>
        <taxon>Sar</taxon>
        <taxon>Stramenopiles</taxon>
        <taxon>Ochrophyta</taxon>
        <taxon>Bolidophyceae</taxon>
        <taxon>Parmales</taxon>
        <taxon>Triparmaceae</taxon>
        <taxon>Triparma</taxon>
    </lineage>
</organism>
<feature type="compositionally biased region" description="Low complexity" evidence="8">
    <location>
        <begin position="89"/>
        <end position="100"/>
    </location>
</feature>
<evidence type="ECO:0000256" key="3">
    <source>
        <dbReference type="ARBA" id="ARBA00022692"/>
    </source>
</evidence>
<dbReference type="InterPro" id="IPR003938">
    <property type="entry name" value="K_chnl_volt-dep_EAG/ELK/ERG"/>
</dbReference>
<evidence type="ECO:0000256" key="5">
    <source>
        <dbReference type="ARBA" id="ARBA00023065"/>
    </source>
</evidence>
<feature type="domain" description="Cyclic nucleotide-binding" evidence="10">
    <location>
        <begin position="601"/>
        <end position="674"/>
    </location>
</feature>
<evidence type="ECO:0000256" key="6">
    <source>
        <dbReference type="ARBA" id="ARBA00023136"/>
    </source>
</evidence>
<evidence type="ECO:0000313" key="12">
    <source>
        <dbReference type="Proteomes" id="UP001165122"/>
    </source>
</evidence>
<dbReference type="PANTHER" id="PTHR47823">
    <property type="entry name" value="ION_TRANS DOMAIN-CONTAINING PROTEIN"/>
    <property type="match status" value="1"/>
</dbReference>
<evidence type="ECO:0000256" key="4">
    <source>
        <dbReference type="ARBA" id="ARBA00022989"/>
    </source>
</evidence>
<keyword evidence="12" id="KW-1185">Reference proteome</keyword>
<evidence type="ECO:0000256" key="7">
    <source>
        <dbReference type="ARBA" id="ARBA00023303"/>
    </source>
</evidence>
<dbReference type="InterPro" id="IPR000595">
    <property type="entry name" value="cNMP-bd_dom"/>
</dbReference>
<protein>
    <recommendedName>
        <fullName evidence="10">Cyclic nucleotide-binding domain-containing protein</fullName>
    </recommendedName>
</protein>
<dbReference type="PANTHER" id="PTHR47823:SF9">
    <property type="entry name" value="CHROMOSOME UNDETERMINED SCAFFOLD_10, WHOLE GENOME SHOTGUN SEQUENCE"/>
    <property type="match status" value="1"/>
</dbReference>
<feature type="region of interest" description="Disordered" evidence="8">
    <location>
        <begin position="775"/>
        <end position="800"/>
    </location>
</feature>
<dbReference type="AlphaFoldDB" id="A0A9W7E6C8"/>
<feature type="transmembrane region" description="Helical" evidence="9">
    <location>
        <begin position="284"/>
        <end position="305"/>
    </location>
</feature>
<dbReference type="InterPro" id="IPR018490">
    <property type="entry name" value="cNMP-bd_dom_sf"/>
</dbReference>
<keyword evidence="3 9" id="KW-0812">Transmembrane</keyword>
<dbReference type="SUPFAM" id="SSF51206">
    <property type="entry name" value="cAMP-binding domain-like"/>
    <property type="match status" value="1"/>
</dbReference>
<dbReference type="PROSITE" id="PS50042">
    <property type="entry name" value="CNMP_BINDING_3"/>
    <property type="match status" value="1"/>
</dbReference>
<feature type="transmembrane region" description="Helical" evidence="9">
    <location>
        <begin position="395"/>
        <end position="413"/>
    </location>
</feature>
<reference evidence="12" key="1">
    <citation type="journal article" date="2023" name="Commun. Biol.">
        <title>Genome analysis of Parmales, the sister group of diatoms, reveals the evolutionary specialization of diatoms from phago-mixotrophs to photoautotrophs.</title>
        <authorList>
            <person name="Ban H."/>
            <person name="Sato S."/>
            <person name="Yoshikawa S."/>
            <person name="Yamada K."/>
            <person name="Nakamura Y."/>
            <person name="Ichinomiya M."/>
            <person name="Sato N."/>
            <person name="Blanc-Mathieu R."/>
            <person name="Endo H."/>
            <person name="Kuwata A."/>
            <person name="Ogata H."/>
        </authorList>
    </citation>
    <scope>NUCLEOTIDE SEQUENCE [LARGE SCALE GENOMIC DNA]</scope>
    <source>
        <strain evidence="12">NIES 3700</strain>
    </source>
</reference>
<dbReference type="GO" id="GO:0016020">
    <property type="term" value="C:membrane"/>
    <property type="evidence" value="ECO:0007669"/>
    <property type="project" value="UniProtKB-SubCell"/>
</dbReference>
<evidence type="ECO:0000256" key="1">
    <source>
        <dbReference type="ARBA" id="ARBA00004141"/>
    </source>
</evidence>
<dbReference type="Gene3D" id="1.10.287.70">
    <property type="match status" value="1"/>
</dbReference>
<dbReference type="Pfam" id="PF00520">
    <property type="entry name" value="Ion_trans"/>
    <property type="match status" value="1"/>
</dbReference>
<keyword evidence="4 9" id="KW-1133">Transmembrane helix</keyword>
<dbReference type="Gene3D" id="1.10.287.630">
    <property type="entry name" value="Helix hairpin bin"/>
    <property type="match status" value="1"/>
</dbReference>
<name>A0A9W7E6C8_9STRA</name>
<feature type="transmembrane region" description="Helical" evidence="9">
    <location>
        <begin position="469"/>
        <end position="496"/>
    </location>
</feature>
<sequence>MDFRRSSAESLDQNAAQKPVFGRQESRYSVTSEEGSIRSIHNPSDSSRNLSYPDDDISVRTSQTSIDTFGTNPNLDKSTTPRKTNLTPSSALASTGRSSSHGSAGIELNSLNKKENGQSFTPLLMSQETFDNHRVSTHQRQQRSSVLASLRTTNAGEDLEISAPTLLARASATGALHGANVNFVDDMDEGYKEKKKEGKKIETSKDFLMATRSRILSINSRRYEGSVIVTGRNGIISVHEGVILPDSFWWKVRKTIMDWTLLAIAIFVPFAVSFDEGTLDHGVYWLVSSVTVNIIFITDLVLEFYTAFYDEEMNLVVDKKVIASHYLKHWFAIDLLTCFPVMLFATNDTSIQHFRRVVGFSIATKLLKALKYEMVWQEHIHRQFMTSRLLRAIRVSAYILILLHWGSCFWHLMGTDDSLDDDTPTWIKDGQLTEATAKQRYVASLYWCVATLTSVGYGDYTAQNEEEQIFNIFVMLIGCVGYAFCIGATSSFIANFNVRKKQKAKLLNQLENFMEDASLPPQLREKCRNATTVAAHHISLENRARQCMNNLPNSLRTEIQLFMHRKVIRDIKFLRTIVDVHPLFVAKCASMMQIPMKVRLGELIVQEGSSSEDMYFLVKGTVIAVRQGFPIMEMHHGDFFGELGCLLGSTRSSSVYALSDCELYTLSADALKQLNRKFPHIIIELKKIAKNRRSAGEQMQKHKKAIASAIATATRQHAHSIDAFERLSDSDLLTKEQKEKLEKKRKSVLFGEEGERLNKLEKDVAKILGLLEAKLTGTKEEEEEGEDTEKVKEVKEEEPE</sequence>
<keyword evidence="5" id="KW-0406">Ion transport</keyword>
<dbReference type="SMART" id="SM00100">
    <property type="entry name" value="cNMP"/>
    <property type="match status" value="1"/>
</dbReference>
<dbReference type="InterPro" id="IPR014710">
    <property type="entry name" value="RmlC-like_jellyroll"/>
</dbReference>
<dbReference type="PRINTS" id="PR01463">
    <property type="entry name" value="EAGCHANLFMLY"/>
</dbReference>
<proteinExistence type="predicted"/>
<accession>A0A9W7E6C8</accession>
<dbReference type="CDD" id="cd00038">
    <property type="entry name" value="CAP_ED"/>
    <property type="match status" value="1"/>
</dbReference>
<comment type="subcellular location">
    <subcellularLocation>
        <location evidence="1">Membrane</location>
        <topology evidence="1">Multi-pass membrane protein</topology>
    </subcellularLocation>
</comment>
<evidence type="ECO:0000259" key="10">
    <source>
        <dbReference type="PROSITE" id="PS50042"/>
    </source>
</evidence>
<keyword evidence="2" id="KW-0813">Transport</keyword>
<dbReference type="OrthoDB" id="426293at2759"/>
<dbReference type="SUPFAM" id="SSF81324">
    <property type="entry name" value="Voltage-gated potassium channels"/>
    <property type="match status" value="1"/>
</dbReference>
<keyword evidence="7" id="KW-0407">Ion channel</keyword>